<proteinExistence type="predicted"/>
<evidence type="ECO:0000313" key="2">
    <source>
        <dbReference type="Proteomes" id="UP001254813"/>
    </source>
</evidence>
<organism evidence="1 2">
    <name type="scientific">Halogeometricum luteum</name>
    <dbReference type="NCBI Taxonomy" id="2950537"/>
    <lineage>
        <taxon>Archaea</taxon>
        <taxon>Methanobacteriati</taxon>
        <taxon>Methanobacteriota</taxon>
        <taxon>Stenosarchaea group</taxon>
        <taxon>Halobacteria</taxon>
        <taxon>Halobacteriales</taxon>
        <taxon>Haloferacaceae</taxon>
        <taxon>Halogeometricum</taxon>
    </lineage>
</organism>
<comment type="caution">
    <text evidence="1">The sequence shown here is derived from an EMBL/GenBank/DDBJ whole genome shotgun (WGS) entry which is preliminary data.</text>
</comment>
<gene>
    <name evidence="1" type="ORF">NDI79_09910</name>
</gene>
<sequence length="238" mass="26100">MLRGRRTKAYRPLERVVFAVDLHTHSRFFHWSPGRPTRFDPVGLSLSALAGRLRGLDAVAVTNHDYAYASQRRFPTIPGIEVSTTMGHLLVVGPDPPSRTRAGELTPAEAVDEAHDRGCAAIVAHPYRNSSLRDTEADFDAVELNGKNPEHVVQTRELAERLDLPLTGGSDAHYPFEVGRAYTLVDADELTPAAVADAIRSGETEAVVNLNRFEEELDRAYTRIHHAKGAMDGGSSPQ</sequence>
<name>A0ABU2G1W8_9EURY</name>
<reference evidence="1 2" key="1">
    <citation type="submission" date="2022-06" db="EMBL/GenBank/DDBJ databases">
        <title>Halogeometricum sp. a new haloarchaeum isolate from saline soil.</title>
        <authorList>
            <person name="Strakova D."/>
            <person name="Galisteo C."/>
            <person name="Sanchez-Porro C."/>
            <person name="Ventosa A."/>
        </authorList>
    </citation>
    <scope>NUCLEOTIDE SEQUENCE [LARGE SCALE GENOMIC DNA]</scope>
    <source>
        <strain evidence="2">S3BR25-2</strain>
    </source>
</reference>
<dbReference type="Gene3D" id="3.20.20.140">
    <property type="entry name" value="Metal-dependent hydrolases"/>
    <property type="match status" value="1"/>
</dbReference>
<dbReference type="EMBL" id="JAMQOQ010000002">
    <property type="protein sequence ID" value="MDS0294486.1"/>
    <property type="molecule type" value="Genomic_DNA"/>
</dbReference>
<dbReference type="PANTHER" id="PTHR42924">
    <property type="entry name" value="EXONUCLEASE"/>
    <property type="match status" value="1"/>
</dbReference>
<dbReference type="InterPro" id="IPR052018">
    <property type="entry name" value="PHP_domain"/>
</dbReference>
<evidence type="ECO:0000313" key="1">
    <source>
        <dbReference type="EMBL" id="MDS0294486.1"/>
    </source>
</evidence>
<accession>A0ABU2G1W8</accession>
<dbReference type="SUPFAM" id="SSF89550">
    <property type="entry name" value="PHP domain-like"/>
    <property type="match status" value="1"/>
</dbReference>
<dbReference type="RefSeq" id="WP_310928315.1">
    <property type="nucleotide sequence ID" value="NZ_JAMQOQ010000002.1"/>
</dbReference>
<dbReference type="Pfam" id="PF13263">
    <property type="entry name" value="PHP_C"/>
    <property type="match status" value="1"/>
</dbReference>
<dbReference type="PANTHER" id="PTHR42924:SF3">
    <property type="entry name" value="POLYMERASE_HISTIDINOL PHOSPHATASE N-TERMINAL DOMAIN-CONTAINING PROTEIN"/>
    <property type="match status" value="1"/>
</dbReference>
<protein>
    <submittedName>
        <fullName evidence="1">PHP domain-containing protein</fullName>
    </submittedName>
</protein>
<keyword evidence="2" id="KW-1185">Reference proteome</keyword>
<dbReference type="Proteomes" id="UP001254813">
    <property type="component" value="Unassembled WGS sequence"/>
</dbReference>
<dbReference type="InterPro" id="IPR016195">
    <property type="entry name" value="Pol/histidinol_Pase-like"/>
</dbReference>